<evidence type="ECO:0000259" key="3">
    <source>
        <dbReference type="Pfam" id="PF00534"/>
    </source>
</evidence>
<protein>
    <submittedName>
        <fullName evidence="5">Glycogen(Starch) synthase</fullName>
        <ecNumber evidence="5">2.4.1.11</ecNumber>
    </submittedName>
</protein>
<dbReference type="Pfam" id="PF13439">
    <property type="entry name" value="Glyco_transf_4"/>
    <property type="match status" value="1"/>
</dbReference>
<feature type="domain" description="Glycosyltransferase subfamily 4-like N-terminal" evidence="4">
    <location>
        <begin position="83"/>
        <end position="209"/>
    </location>
</feature>
<evidence type="ECO:0000313" key="6">
    <source>
        <dbReference type="Proteomes" id="UP000649753"/>
    </source>
</evidence>
<comment type="caution">
    <text evidence="5">The sequence shown here is derived from an EMBL/GenBank/DDBJ whole genome shotgun (WGS) entry which is preliminary data.</text>
</comment>
<dbReference type="Gene3D" id="3.40.50.2000">
    <property type="entry name" value="Glycogen Phosphorylase B"/>
    <property type="match status" value="2"/>
</dbReference>
<reference evidence="5" key="1">
    <citation type="submission" date="2020-10" db="EMBL/GenBank/DDBJ databases">
        <title>Sequencing the genomes of 1000 actinobacteria strains.</title>
        <authorList>
            <person name="Klenk H.-P."/>
        </authorList>
    </citation>
    <scope>NUCLEOTIDE SEQUENCE</scope>
    <source>
        <strain evidence="5">DSM 46832</strain>
    </source>
</reference>
<accession>A0A927MCP6</accession>
<gene>
    <name evidence="5" type="ORF">H4W31_004303</name>
</gene>
<dbReference type="PANTHER" id="PTHR12526">
    <property type="entry name" value="GLYCOSYLTRANSFERASE"/>
    <property type="match status" value="1"/>
</dbReference>
<dbReference type="PANTHER" id="PTHR12526:SF637">
    <property type="entry name" value="GLYCOSYLTRANSFERASE EPSF-RELATED"/>
    <property type="match status" value="1"/>
</dbReference>
<dbReference type="RefSeq" id="WP_318783321.1">
    <property type="nucleotide sequence ID" value="NZ_JADBEB010000001.1"/>
</dbReference>
<dbReference type="EMBL" id="JADBEB010000001">
    <property type="protein sequence ID" value="MBE1488665.1"/>
    <property type="molecule type" value="Genomic_DNA"/>
</dbReference>
<dbReference type="Pfam" id="PF00534">
    <property type="entry name" value="Glycos_transf_1"/>
    <property type="match status" value="1"/>
</dbReference>
<proteinExistence type="predicted"/>
<feature type="domain" description="Glycosyl transferase family 1" evidence="3">
    <location>
        <begin position="220"/>
        <end position="357"/>
    </location>
</feature>
<dbReference type="Proteomes" id="UP000649753">
    <property type="component" value="Unassembled WGS sequence"/>
</dbReference>
<keyword evidence="6" id="KW-1185">Reference proteome</keyword>
<evidence type="ECO:0000256" key="1">
    <source>
        <dbReference type="ARBA" id="ARBA00022676"/>
    </source>
</evidence>
<keyword evidence="1 5" id="KW-0328">Glycosyltransferase</keyword>
<name>A0A927MCP6_9ACTN</name>
<dbReference type="SUPFAM" id="SSF53756">
    <property type="entry name" value="UDP-Glycosyltransferase/glycogen phosphorylase"/>
    <property type="match status" value="1"/>
</dbReference>
<dbReference type="CDD" id="cd03801">
    <property type="entry name" value="GT4_PimA-like"/>
    <property type="match status" value="1"/>
</dbReference>
<dbReference type="EC" id="2.4.1.11" evidence="5"/>
<dbReference type="InterPro" id="IPR001296">
    <property type="entry name" value="Glyco_trans_1"/>
</dbReference>
<dbReference type="AlphaFoldDB" id="A0A927MCP6"/>
<evidence type="ECO:0000256" key="2">
    <source>
        <dbReference type="ARBA" id="ARBA00022679"/>
    </source>
</evidence>
<evidence type="ECO:0000259" key="4">
    <source>
        <dbReference type="Pfam" id="PF13439"/>
    </source>
</evidence>
<dbReference type="GO" id="GO:0004373">
    <property type="term" value="F:alpha-1,4-glucan glucosyltransferase (UDP-glucose donor) activity"/>
    <property type="evidence" value="ECO:0007669"/>
    <property type="project" value="UniProtKB-EC"/>
</dbReference>
<organism evidence="5 6">
    <name type="scientific">Plantactinospora soyae</name>
    <dbReference type="NCBI Taxonomy" id="1544732"/>
    <lineage>
        <taxon>Bacteria</taxon>
        <taxon>Bacillati</taxon>
        <taxon>Actinomycetota</taxon>
        <taxon>Actinomycetes</taxon>
        <taxon>Micromonosporales</taxon>
        <taxon>Micromonosporaceae</taxon>
        <taxon>Plantactinospora</taxon>
    </lineage>
</organism>
<evidence type="ECO:0000313" key="5">
    <source>
        <dbReference type="EMBL" id="MBE1488665.1"/>
    </source>
</evidence>
<dbReference type="InterPro" id="IPR028098">
    <property type="entry name" value="Glyco_trans_4-like_N"/>
</dbReference>
<sequence length="414" mass="44596">MAATPVKDVAIVTPWYPTRDMPFRGAFVQAMVGATAPGCDRVTVYHGDAWVAALSDRDDELVGRAHAELLGLATEQTPTVGGANLRYVPVPIPRGRWHAEIAHRHAATLKAALGGKPIDAPVVHAHVGLPGGWAAIRNARPDARIFVTEHATFLDQVLDTPEARQMYDEVLHQADGFFAVGEAVRAPLLAAFPHHADRITFIANPIDFDVSRPEPVTDLRRWLYVGGLIPRKGVDLLLEAFATCRAEDPTLTLTLVGAGELAGRLAERAAELGIAEAVTQTGAVAPDEALRLMREHDLLVHNSRFETFGVTVIEAAAAGMPVLVTRCGGPEETLAGVEESAGELIDVADTPDVIVAGYRRLRSRFPQQVDLALARRELAARYSYPAVARAHHRIWFADTPAGPSDPVSVPAQRS</sequence>
<keyword evidence="2 5" id="KW-0808">Transferase</keyword>